<name>A0A3D9SNN4_9ACTN</name>
<accession>A0A3D9SNN4</accession>
<dbReference type="AlphaFoldDB" id="A0A3D9SNN4"/>
<reference evidence="2 3" key="1">
    <citation type="submission" date="2018-08" db="EMBL/GenBank/DDBJ databases">
        <title>Sequencing the genomes of 1000 actinobacteria strains.</title>
        <authorList>
            <person name="Klenk H.-P."/>
        </authorList>
    </citation>
    <scope>NUCLEOTIDE SEQUENCE [LARGE SCALE GENOMIC DNA]</scope>
    <source>
        <strain evidence="2 3">DSM 43927</strain>
    </source>
</reference>
<dbReference type="EMBL" id="QTTT01000001">
    <property type="protein sequence ID" value="REE97498.1"/>
    <property type="molecule type" value="Genomic_DNA"/>
</dbReference>
<keyword evidence="1" id="KW-0472">Membrane</keyword>
<evidence type="ECO:0000256" key="1">
    <source>
        <dbReference type="SAM" id="Phobius"/>
    </source>
</evidence>
<evidence type="ECO:0000313" key="3">
    <source>
        <dbReference type="Proteomes" id="UP000256661"/>
    </source>
</evidence>
<proteinExistence type="predicted"/>
<sequence length="72" mass="7552">MPQGDDVDRRAGYRGGMGRILLKGAGIGLAVWLVFSVIGAVLSTLKMFFFIGLVAAAVMLVVTLVAKSGGRR</sequence>
<keyword evidence="3" id="KW-1185">Reference proteome</keyword>
<gene>
    <name evidence="2" type="ORF">DFJ69_2971</name>
</gene>
<keyword evidence="1" id="KW-0812">Transmembrane</keyword>
<organism evidence="2 3">
    <name type="scientific">Thermomonospora umbrina</name>
    <dbReference type="NCBI Taxonomy" id="111806"/>
    <lineage>
        <taxon>Bacteria</taxon>
        <taxon>Bacillati</taxon>
        <taxon>Actinomycetota</taxon>
        <taxon>Actinomycetes</taxon>
        <taxon>Streptosporangiales</taxon>
        <taxon>Thermomonosporaceae</taxon>
        <taxon>Thermomonospora</taxon>
    </lineage>
</organism>
<feature type="transmembrane region" description="Helical" evidence="1">
    <location>
        <begin position="48"/>
        <end position="66"/>
    </location>
</feature>
<comment type="caution">
    <text evidence="2">The sequence shown here is derived from an EMBL/GenBank/DDBJ whole genome shotgun (WGS) entry which is preliminary data.</text>
</comment>
<protein>
    <submittedName>
        <fullName evidence="2">Uncharacterized protein</fullName>
    </submittedName>
</protein>
<feature type="transmembrane region" description="Helical" evidence="1">
    <location>
        <begin position="20"/>
        <end position="42"/>
    </location>
</feature>
<keyword evidence="1" id="KW-1133">Transmembrane helix</keyword>
<dbReference type="Proteomes" id="UP000256661">
    <property type="component" value="Unassembled WGS sequence"/>
</dbReference>
<evidence type="ECO:0000313" key="2">
    <source>
        <dbReference type="EMBL" id="REE97498.1"/>
    </source>
</evidence>